<gene>
    <name evidence="1" type="ORF">ABB07_06915</name>
</gene>
<reference evidence="1 2" key="1">
    <citation type="journal article" date="2015" name="ISME J.">
        <title>Draft Genome Sequence of Streptomyces incarnatus NRRL8089, which Produces the Nucleoside Antibiotic Sinefungin.</title>
        <authorList>
            <person name="Oshima K."/>
            <person name="Hattori M."/>
            <person name="Shimizu H."/>
            <person name="Fukuda K."/>
            <person name="Nemoto M."/>
            <person name="Inagaki K."/>
            <person name="Tamura T."/>
        </authorList>
    </citation>
    <scope>NUCLEOTIDE SEQUENCE [LARGE SCALE GENOMIC DNA]</scope>
    <source>
        <strain evidence="1 2">NRRL 8089</strain>
    </source>
</reference>
<dbReference type="InterPro" id="IPR011990">
    <property type="entry name" value="TPR-like_helical_dom_sf"/>
</dbReference>
<dbReference type="Proteomes" id="UP000035366">
    <property type="component" value="Chromosome"/>
</dbReference>
<dbReference type="RefSeq" id="WP_208897903.1">
    <property type="nucleotide sequence ID" value="NZ_CP011497.1"/>
</dbReference>
<dbReference type="Pfam" id="PF14559">
    <property type="entry name" value="TPR_19"/>
    <property type="match status" value="1"/>
</dbReference>
<organism evidence="1 2">
    <name type="scientific">Streptomyces incarnatus</name>
    <dbReference type="NCBI Taxonomy" id="665007"/>
    <lineage>
        <taxon>Bacteria</taxon>
        <taxon>Bacillati</taxon>
        <taxon>Actinomycetota</taxon>
        <taxon>Actinomycetes</taxon>
        <taxon>Kitasatosporales</taxon>
        <taxon>Streptomycetaceae</taxon>
        <taxon>Streptomyces</taxon>
    </lineage>
</organism>
<name>A0ABM5TFU5_9ACTN</name>
<accession>A0ABM5TFU5</accession>
<keyword evidence="2" id="KW-1185">Reference proteome</keyword>
<protein>
    <recommendedName>
        <fullName evidence="3">Tetratricopeptide repeat protein</fullName>
    </recommendedName>
</protein>
<dbReference type="SUPFAM" id="SSF48452">
    <property type="entry name" value="TPR-like"/>
    <property type="match status" value="1"/>
</dbReference>
<evidence type="ECO:0008006" key="3">
    <source>
        <dbReference type="Google" id="ProtNLM"/>
    </source>
</evidence>
<evidence type="ECO:0000313" key="1">
    <source>
        <dbReference type="EMBL" id="AKJ09761.1"/>
    </source>
</evidence>
<dbReference type="Gene3D" id="1.25.40.10">
    <property type="entry name" value="Tetratricopeptide repeat domain"/>
    <property type="match status" value="1"/>
</dbReference>
<evidence type="ECO:0000313" key="2">
    <source>
        <dbReference type="Proteomes" id="UP000035366"/>
    </source>
</evidence>
<sequence>MTVQPVRDTHEPVTTNGTIALVNLSARIDGLTAQAQQAGAADPFAVAQQAVLVDLLTLRGHLLARVADYERATQLADRLVRDAPGDGTALLARARARATLHRFAEAMADLDAAGRAGAAQATLDADRAAILQAVGCCTEAHALLRKAAPHQSDVAMLGALAVFRAERGETAEAEHLFDEARRVHQGVSPFPLAQLDFRRGVMWMRQGDLGRARQCFEAARRRVPGYAPATGHLAEVELLLGDPQAAVARLRPLVQTSDDPEYAAHLALALRAAGRHREAQPWRDLAAERYEDLVLLHPEAYADHAADFWLTVGGDVDRGLQLALRTLVMRRTTRSYALVGRARAAGQEAHGTVVPRQPIASM</sequence>
<dbReference type="EMBL" id="CP011497">
    <property type="protein sequence ID" value="AKJ09761.1"/>
    <property type="molecule type" value="Genomic_DNA"/>
</dbReference>
<proteinExistence type="predicted"/>